<name>A0A2A5QS98_9EURY</name>
<feature type="compositionally biased region" description="Basic and acidic residues" evidence="1">
    <location>
        <begin position="8"/>
        <end position="17"/>
    </location>
</feature>
<reference evidence="2 3" key="1">
    <citation type="submission" date="2017-09" db="EMBL/GenBank/DDBJ databases">
        <title>Genome sequences of Natrinema ejinorence JCM 13890T.</title>
        <authorList>
            <person name="Roh S.W."/>
            <person name="Kim Y.B."/>
            <person name="Kim J.Y."/>
        </authorList>
    </citation>
    <scope>NUCLEOTIDE SEQUENCE [LARGE SCALE GENOMIC DNA]</scope>
    <source>
        <strain evidence="2 3">JCM 13890</strain>
    </source>
</reference>
<accession>A0A2A5QS98</accession>
<dbReference type="AlphaFoldDB" id="A0A2A5QS98"/>
<sequence>MMVTSADPSRRATESDSRAQAIVPRRDTLPVGGTRTRLDDGRGRTETAVGSPDGIPSVE</sequence>
<evidence type="ECO:0000313" key="3">
    <source>
        <dbReference type="Proteomes" id="UP000219689"/>
    </source>
</evidence>
<organism evidence="2 3">
    <name type="scientific">Natrinema ejinorense</name>
    <dbReference type="NCBI Taxonomy" id="373386"/>
    <lineage>
        <taxon>Archaea</taxon>
        <taxon>Methanobacteriati</taxon>
        <taxon>Methanobacteriota</taxon>
        <taxon>Stenosarchaea group</taxon>
        <taxon>Halobacteria</taxon>
        <taxon>Halobacteriales</taxon>
        <taxon>Natrialbaceae</taxon>
        <taxon>Natrinema</taxon>
    </lineage>
</organism>
<gene>
    <name evidence="2" type="ORF">CP557_03705</name>
</gene>
<comment type="caution">
    <text evidence="2">The sequence shown here is derived from an EMBL/GenBank/DDBJ whole genome shotgun (WGS) entry which is preliminary data.</text>
</comment>
<feature type="region of interest" description="Disordered" evidence="1">
    <location>
        <begin position="1"/>
        <end position="59"/>
    </location>
</feature>
<feature type="compositionally biased region" description="Basic and acidic residues" evidence="1">
    <location>
        <begin position="36"/>
        <end position="45"/>
    </location>
</feature>
<evidence type="ECO:0000313" key="2">
    <source>
        <dbReference type="EMBL" id="PCR89717.1"/>
    </source>
</evidence>
<protein>
    <submittedName>
        <fullName evidence="2">Uncharacterized protein</fullName>
    </submittedName>
</protein>
<proteinExistence type="predicted"/>
<dbReference type="EMBL" id="NXNI01000001">
    <property type="protein sequence ID" value="PCR89717.1"/>
    <property type="molecule type" value="Genomic_DNA"/>
</dbReference>
<keyword evidence="3" id="KW-1185">Reference proteome</keyword>
<evidence type="ECO:0000256" key="1">
    <source>
        <dbReference type="SAM" id="MobiDB-lite"/>
    </source>
</evidence>
<dbReference type="Proteomes" id="UP000219689">
    <property type="component" value="Unassembled WGS sequence"/>
</dbReference>